<dbReference type="EMBL" id="JAOXLN010000055">
    <property type="protein sequence ID" value="MDZ5089082.1"/>
    <property type="molecule type" value="Genomic_DNA"/>
</dbReference>
<evidence type="ECO:0000313" key="1">
    <source>
        <dbReference type="EMBL" id="MDZ5089082.1"/>
    </source>
</evidence>
<gene>
    <name evidence="1" type="ORF">OHX15_27155</name>
</gene>
<protein>
    <submittedName>
        <fullName evidence="1">Nuclear transport factor 2 family protein</fullName>
    </submittedName>
</protein>
<sequence length="149" mass="16793">MSADGPRDHRRSDGAWEWELVSAKARYCRLLDTKDWPALADMLAENVTVDLDAGNPASVPLVGRESVIAALQAGVEGARTVHQVHLPEISIDGDVADVVWPVQERVIWSNGTSLTAFGHYRDTWRRERDRWLLEAMRLSHLLMEFSSED</sequence>
<name>A0ACC6MQC5_MYCPF</name>
<evidence type="ECO:0000313" key="2">
    <source>
        <dbReference type="Proteomes" id="UP001289645"/>
    </source>
</evidence>
<accession>A0ACC6MQC5</accession>
<dbReference type="Proteomes" id="UP001289645">
    <property type="component" value="Unassembled WGS sequence"/>
</dbReference>
<comment type="caution">
    <text evidence="1">The sequence shown here is derived from an EMBL/GenBank/DDBJ whole genome shotgun (WGS) entry which is preliminary data.</text>
</comment>
<keyword evidence="2" id="KW-1185">Reference proteome</keyword>
<organism evidence="1 2">
    <name type="scientific">Mycolicibacterium parafortuitum</name>
    <name type="common">Mycobacterium parafortuitum</name>
    <dbReference type="NCBI Taxonomy" id="39692"/>
    <lineage>
        <taxon>Bacteria</taxon>
        <taxon>Bacillati</taxon>
        <taxon>Actinomycetota</taxon>
        <taxon>Actinomycetes</taxon>
        <taxon>Mycobacteriales</taxon>
        <taxon>Mycobacteriaceae</taxon>
        <taxon>Mycolicibacterium</taxon>
    </lineage>
</organism>
<proteinExistence type="predicted"/>
<reference evidence="1 2" key="1">
    <citation type="journal article" date="2021" name="Chemosphere">
        <title>Bioballs carrying a syntrophic Rhodococcus and Mycolicibacterium consortium for simultaneous sorption and biodegradation of fuel oil in contaminated freshwater.</title>
        <authorList>
            <person name="Naloka K."/>
            <person name="Polrit D."/>
            <person name="Muangchinda C."/>
            <person name="Thoetkiattikul H."/>
            <person name="Pinyakong O."/>
        </authorList>
    </citation>
    <scope>NUCLEOTIDE SEQUENCE [LARGE SCALE GENOMIC DNA]</scope>
    <source>
        <strain evidence="1 2">J101</strain>
    </source>
</reference>